<dbReference type="EMBL" id="JBGFTU010000012">
    <property type="protein sequence ID" value="MEZ0165511.1"/>
    <property type="molecule type" value="Genomic_DNA"/>
</dbReference>
<feature type="compositionally biased region" description="Basic residues" evidence="1">
    <location>
        <begin position="37"/>
        <end position="51"/>
    </location>
</feature>
<feature type="region of interest" description="Disordered" evidence="1">
    <location>
        <begin position="26"/>
        <end position="58"/>
    </location>
</feature>
<protein>
    <submittedName>
        <fullName evidence="2">Type II secretion protein F</fullName>
    </submittedName>
</protein>
<evidence type="ECO:0000256" key="1">
    <source>
        <dbReference type="SAM" id="MobiDB-lite"/>
    </source>
</evidence>
<comment type="caution">
    <text evidence="2">The sequence shown here is derived from an EMBL/GenBank/DDBJ whole genome shotgun (WGS) entry which is preliminary data.</text>
</comment>
<proteinExistence type="predicted"/>
<evidence type="ECO:0000313" key="3">
    <source>
        <dbReference type="Proteomes" id="UP001565927"/>
    </source>
</evidence>
<dbReference type="RefSeq" id="WP_370441734.1">
    <property type="nucleotide sequence ID" value="NZ_JBGFTU010000012.1"/>
</dbReference>
<name>A0ABV4H1R3_9ACTN</name>
<evidence type="ECO:0000313" key="2">
    <source>
        <dbReference type="EMBL" id="MEZ0165511.1"/>
    </source>
</evidence>
<sequence length="220" mass="21587">MSAAGAACPLLVAGLLLAAGVLRPGRSPVGAPPATGRARRTRPRWARRRGHGGPAPVPELAAARSAEQVAALLRAGVAPATAWAVVDEGVRAGGGTGGGTGGGAGGGDPVRVVRVVRRLVTTTGAPAAGALEACAAGLRAQAEAAAAVRTALAGARVSARTVSALPLLGLVLGAVLGARPWEVLLTSGAGRGCALAGVVLLVLGHRWSARLVHRAERVGR</sequence>
<organism evidence="2 3">
    <name type="scientific">Kineococcus halophytocola</name>
    <dbReference type="NCBI Taxonomy" id="3234027"/>
    <lineage>
        <taxon>Bacteria</taxon>
        <taxon>Bacillati</taxon>
        <taxon>Actinomycetota</taxon>
        <taxon>Actinomycetes</taxon>
        <taxon>Kineosporiales</taxon>
        <taxon>Kineosporiaceae</taxon>
        <taxon>Kineococcus</taxon>
    </lineage>
</organism>
<accession>A0ABV4H1R3</accession>
<gene>
    <name evidence="2" type="ORF">AB2L27_12175</name>
</gene>
<reference evidence="2 3" key="1">
    <citation type="submission" date="2024-07" db="EMBL/GenBank/DDBJ databases">
        <authorList>
            <person name="Thanompreechachai J."/>
            <person name="Duangmal K."/>
        </authorList>
    </citation>
    <scope>NUCLEOTIDE SEQUENCE [LARGE SCALE GENOMIC DNA]</scope>
    <source>
        <strain evidence="2 3">LSe6-4</strain>
    </source>
</reference>
<keyword evidence="3" id="KW-1185">Reference proteome</keyword>
<feature type="compositionally biased region" description="Low complexity" evidence="1">
    <location>
        <begin position="26"/>
        <end position="36"/>
    </location>
</feature>
<dbReference type="Proteomes" id="UP001565927">
    <property type="component" value="Unassembled WGS sequence"/>
</dbReference>